<reference evidence="2 3" key="1">
    <citation type="submission" date="2014-11" db="EMBL/GenBank/DDBJ databases">
        <title>Tamlana sedimentorum sp. nov., isolated from shallow sand sediments of the Sea of Japan.</title>
        <authorList>
            <person name="Romanenko L.A."/>
        </authorList>
    </citation>
    <scope>NUCLEOTIDE SEQUENCE [LARGE SCALE GENOMIC DNA]</scope>
    <source>
        <strain evidence="2 3">JCM 19808</strain>
    </source>
</reference>
<comment type="caution">
    <text evidence="2">The sequence shown here is derived from an EMBL/GenBank/DDBJ whole genome shotgun (WGS) entry which is preliminary data.</text>
</comment>
<feature type="transmembrane region" description="Helical" evidence="1">
    <location>
        <begin position="15"/>
        <end position="37"/>
    </location>
</feature>
<accession>A0A0D7WBC6</accession>
<dbReference type="PATRIC" id="fig|1435349.4.peg.1880"/>
<gene>
    <name evidence="2" type="ORF">PW52_04815</name>
</gene>
<dbReference type="AlphaFoldDB" id="A0A0D7WBC6"/>
<dbReference type="STRING" id="1435349.PW52_04815"/>
<keyword evidence="1" id="KW-1133">Transmembrane helix</keyword>
<keyword evidence="1" id="KW-0812">Transmembrane</keyword>
<evidence type="ECO:0000313" key="2">
    <source>
        <dbReference type="EMBL" id="KJD36480.1"/>
    </source>
</evidence>
<dbReference type="EMBL" id="JTDW01000003">
    <property type="protein sequence ID" value="KJD36480.1"/>
    <property type="molecule type" value="Genomic_DNA"/>
</dbReference>
<protein>
    <submittedName>
        <fullName evidence="2">Uncharacterized protein</fullName>
    </submittedName>
</protein>
<dbReference type="OrthoDB" id="1200950at2"/>
<sequence length="180" mass="21331">MYTIEFTIKEPQRPWLVKVFVAAAFSGFFTYLIHFFTTTEYNTAQKWSIITYFVWFFGVLFVFLIPLIAQHNIHLNFTKLKIKHSYSIGMLTYNESWQDLKNLEYISVFQTQNGYEINMWFNKNDNLNLAALTDADEAIKQGQFFSEKLNIDLLDARKRGYHKWVDKTASKKTNTIVYKS</sequence>
<feature type="transmembrane region" description="Helical" evidence="1">
    <location>
        <begin position="49"/>
        <end position="69"/>
    </location>
</feature>
<dbReference type="Proteomes" id="UP000032578">
    <property type="component" value="Unassembled WGS sequence"/>
</dbReference>
<organism evidence="2 3">
    <name type="scientific">Neotamlana sedimentorum</name>
    <dbReference type="NCBI Taxonomy" id="1435349"/>
    <lineage>
        <taxon>Bacteria</taxon>
        <taxon>Pseudomonadati</taxon>
        <taxon>Bacteroidota</taxon>
        <taxon>Flavobacteriia</taxon>
        <taxon>Flavobacteriales</taxon>
        <taxon>Flavobacteriaceae</taxon>
        <taxon>Neotamlana</taxon>
    </lineage>
</organism>
<evidence type="ECO:0000256" key="1">
    <source>
        <dbReference type="SAM" id="Phobius"/>
    </source>
</evidence>
<dbReference type="RefSeq" id="WP_044631794.1">
    <property type="nucleotide sequence ID" value="NZ_JTDW01000003.1"/>
</dbReference>
<evidence type="ECO:0000313" key="3">
    <source>
        <dbReference type="Proteomes" id="UP000032578"/>
    </source>
</evidence>
<keyword evidence="3" id="KW-1185">Reference proteome</keyword>
<proteinExistence type="predicted"/>
<keyword evidence="1" id="KW-0472">Membrane</keyword>
<name>A0A0D7WBC6_9FLAO</name>